<evidence type="ECO:0000256" key="6">
    <source>
        <dbReference type="ARBA" id="ARBA00022536"/>
    </source>
</evidence>
<dbReference type="PROSITE" id="PS50026">
    <property type="entry name" value="EGF_3"/>
    <property type="match status" value="3"/>
</dbReference>
<dbReference type="InterPro" id="IPR000742">
    <property type="entry name" value="EGF"/>
</dbReference>
<feature type="domain" description="WIF" evidence="16">
    <location>
        <begin position="36"/>
        <end position="183"/>
    </location>
</feature>
<feature type="region of interest" description="Disordered" evidence="13">
    <location>
        <begin position="477"/>
        <end position="503"/>
    </location>
</feature>
<dbReference type="GO" id="GO:0009986">
    <property type="term" value="C:cell surface"/>
    <property type="evidence" value="ECO:0007669"/>
    <property type="project" value="TreeGrafter"/>
</dbReference>
<feature type="disulfide bond" evidence="12">
    <location>
        <begin position="375"/>
        <end position="385"/>
    </location>
</feature>
<dbReference type="PROSITE" id="PS00022">
    <property type="entry name" value="EGF_1"/>
    <property type="match status" value="2"/>
</dbReference>
<reference evidence="17" key="1">
    <citation type="submission" date="2022-07" db="EMBL/GenBank/DDBJ databases">
        <title>Chromosome-level genome of Muraenolepis orangiensis.</title>
        <authorList>
            <person name="Kim J."/>
        </authorList>
    </citation>
    <scope>NUCLEOTIDE SEQUENCE</scope>
    <source>
        <strain evidence="17">KU_S4_2022</strain>
        <tissue evidence="17">Muscle</tissue>
    </source>
</reference>
<evidence type="ECO:0000256" key="11">
    <source>
        <dbReference type="ARBA" id="ARBA00023180"/>
    </source>
</evidence>
<evidence type="ECO:0000256" key="1">
    <source>
        <dbReference type="ARBA" id="ARBA00003309"/>
    </source>
</evidence>
<feature type="domain" description="EGF-like" evidence="15">
    <location>
        <begin position="435"/>
        <end position="467"/>
    </location>
</feature>
<dbReference type="Pfam" id="PF12661">
    <property type="entry name" value="hEGF"/>
    <property type="match status" value="2"/>
</dbReference>
<dbReference type="PROSITE" id="PS50814">
    <property type="entry name" value="WIF"/>
    <property type="match status" value="2"/>
</dbReference>
<dbReference type="GO" id="GO:0005102">
    <property type="term" value="F:signaling receptor binding"/>
    <property type="evidence" value="ECO:0007669"/>
    <property type="project" value="TreeGrafter"/>
</dbReference>
<evidence type="ECO:0000256" key="9">
    <source>
        <dbReference type="ARBA" id="ARBA00022737"/>
    </source>
</evidence>
<feature type="disulfide bond" evidence="12">
    <location>
        <begin position="439"/>
        <end position="449"/>
    </location>
</feature>
<comment type="function">
    <text evidence="1">Binds to WNT proteins and inhibits their activities. May be involved in mesoderm segmentation.</text>
</comment>
<keyword evidence="9" id="KW-0677">Repeat</keyword>
<evidence type="ECO:0000256" key="8">
    <source>
        <dbReference type="ARBA" id="ARBA00022729"/>
    </source>
</evidence>
<keyword evidence="6 12" id="KW-0245">EGF-like domain</keyword>
<evidence type="ECO:0000313" key="18">
    <source>
        <dbReference type="Proteomes" id="UP001148018"/>
    </source>
</evidence>
<feature type="disulfide bond" evidence="12">
    <location>
        <begin position="457"/>
        <end position="466"/>
    </location>
</feature>
<comment type="subcellular location">
    <subcellularLocation>
        <location evidence="2">Secreted</location>
    </subcellularLocation>
</comment>
<feature type="domain" description="EGF-like" evidence="15">
    <location>
        <begin position="339"/>
        <end position="371"/>
    </location>
</feature>
<feature type="signal peptide" evidence="14">
    <location>
        <begin position="1"/>
        <end position="27"/>
    </location>
</feature>
<dbReference type="EMBL" id="JANIIK010000036">
    <property type="protein sequence ID" value="KAJ3612391.1"/>
    <property type="molecule type" value="Genomic_DNA"/>
</dbReference>
<feature type="chain" id="PRO_5040147524" description="Wnt inhibitory factor 1" evidence="14">
    <location>
        <begin position="28"/>
        <end position="503"/>
    </location>
</feature>
<feature type="disulfide bond" evidence="12">
    <location>
        <begin position="393"/>
        <end position="402"/>
    </location>
</feature>
<keyword evidence="5" id="KW-0964">Secreted</keyword>
<sequence length="503" mass="55494">MDTAITCFRLSLKTCFLLLLGCLLTRAVRDQKSLYMWIDANQARILIGLEEDIVIVSEGKMAPFTHDFRKAQQRMPAIPVNIHYVNFTWRSTDQVMEVQSWSSIEVIEVQSWSSHRGHGGPELVLPSRSWRSRAGPPIEVMEVQSWSSIEVMEDQLWSSIEVMEDQSWSSMTSMEDQSWSSIEVMEVQSWSSIEVMEDQSWSSHRGHGGPELVLPSRSWRSRAGPPIEVMEVGEVDARAAPAVVLQWSCSGPAVVLQADHFYEFQSLRSMDREIMDNPTVNVPLLGTVPHKPSVVQVGFPCLGDQDGVAAFEVTILVMDAGGNVILRTPHNAIFFKTCQRAKCPGGCRNGGFCNERQVCECQDGFYGPHCEKALCSPRCSNAGLCMTPGVCICPPGYYGNSCEKVNCSATCLNGGTCFHPMKCICVAGYEGTLCELSKCRQPCKNGGRCTGQNKCKCSKGFHGDLCSKGYRGGVAPKFKQQPPPSATKDVSDPARPADTNYMV</sequence>
<dbReference type="GO" id="GO:0016055">
    <property type="term" value="P:Wnt signaling pathway"/>
    <property type="evidence" value="ECO:0007669"/>
    <property type="project" value="UniProtKB-KW"/>
</dbReference>
<keyword evidence="7" id="KW-0879">Wnt signaling pathway</keyword>
<keyword evidence="18" id="KW-1185">Reference proteome</keyword>
<dbReference type="PRINTS" id="PR01901">
    <property type="entry name" value="WIFPROTEIN"/>
</dbReference>
<comment type="caution">
    <text evidence="12">Lacks conserved residue(s) required for the propagation of feature annotation.</text>
</comment>
<dbReference type="Proteomes" id="UP001148018">
    <property type="component" value="Unassembled WGS sequence"/>
</dbReference>
<keyword evidence="10 12" id="KW-1015">Disulfide bond</keyword>
<dbReference type="Gene3D" id="2.60.40.2170">
    <property type="entry name" value="Wnt, WIF domain"/>
    <property type="match status" value="2"/>
</dbReference>
<organism evidence="17 18">
    <name type="scientific">Muraenolepis orangiensis</name>
    <name type="common">Patagonian moray cod</name>
    <dbReference type="NCBI Taxonomy" id="630683"/>
    <lineage>
        <taxon>Eukaryota</taxon>
        <taxon>Metazoa</taxon>
        <taxon>Chordata</taxon>
        <taxon>Craniata</taxon>
        <taxon>Vertebrata</taxon>
        <taxon>Euteleostomi</taxon>
        <taxon>Actinopterygii</taxon>
        <taxon>Neopterygii</taxon>
        <taxon>Teleostei</taxon>
        <taxon>Neoteleostei</taxon>
        <taxon>Acanthomorphata</taxon>
        <taxon>Zeiogadaria</taxon>
        <taxon>Gadariae</taxon>
        <taxon>Gadiformes</taxon>
        <taxon>Muraenolepidoidei</taxon>
        <taxon>Muraenolepididae</taxon>
        <taxon>Muraenolepis</taxon>
    </lineage>
</organism>
<evidence type="ECO:0000256" key="7">
    <source>
        <dbReference type="ARBA" id="ARBA00022687"/>
    </source>
</evidence>
<dbReference type="AlphaFoldDB" id="A0A9Q0EVB9"/>
<dbReference type="SMART" id="SM00181">
    <property type="entry name" value="EGF"/>
    <property type="match status" value="4"/>
</dbReference>
<feature type="domain" description="EGF-like" evidence="15">
    <location>
        <begin position="372"/>
        <end position="403"/>
    </location>
</feature>
<dbReference type="CDD" id="cd00054">
    <property type="entry name" value="EGF_CA"/>
    <property type="match status" value="2"/>
</dbReference>
<dbReference type="FunFam" id="2.10.25.10:FF:000020">
    <property type="entry name" value="Latent-transforming growth factor beta-binding protein 1"/>
    <property type="match status" value="1"/>
</dbReference>
<feature type="domain" description="WIF" evidence="16">
    <location>
        <begin position="200"/>
        <end position="338"/>
    </location>
</feature>
<evidence type="ECO:0000256" key="5">
    <source>
        <dbReference type="ARBA" id="ARBA00022525"/>
    </source>
</evidence>
<protein>
    <recommendedName>
        <fullName evidence="3">Wnt inhibitory factor 1</fullName>
    </recommendedName>
</protein>
<dbReference type="PANTHER" id="PTHR14949">
    <property type="entry name" value="EGF-LIKE-DOMAIN, MULTIPLE 7, 8"/>
    <property type="match status" value="1"/>
</dbReference>
<evidence type="ECO:0000256" key="10">
    <source>
        <dbReference type="ARBA" id="ARBA00023157"/>
    </source>
</evidence>
<evidence type="ECO:0000256" key="14">
    <source>
        <dbReference type="SAM" id="SignalP"/>
    </source>
</evidence>
<evidence type="ECO:0000313" key="17">
    <source>
        <dbReference type="EMBL" id="KAJ3612391.1"/>
    </source>
</evidence>
<evidence type="ECO:0000256" key="4">
    <source>
        <dbReference type="ARBA" id="ARBA00022473"/>
    </source>
</evidence>
<feature type="disulfide bond" evidence="12">
    <location>
        <begin position="361"/>
        <end position="370"/>
    </location>
</feature>
<evidence type="ECO:0000256" key="12">
    <source>
        <dbReference type="PROSITE-ProRule" id="PRU00076"/>
    </source>
</evidence>
<evidence type="ECO:0000256" key="13">
    <source>
        <dbReference type="SAM" id="MobiDB-lite"/>
    </source>
</evidence>
<keyword evidence="4" id="KW-0217">Developmental protein</keyword>
<evidence type="ECO:0000259" key="16">
    <source>
        <dbReference type="PROSITE" id="PS50814"/>
    </source>
</evidence>
<gene>
    <name evidence="17" type="ORF">NHX12_020667</name>
</gene>
<dbReference type="PROSITE" id="PS01186">
    <property type="entry name" value="EGF_2"/>
    <property type="match status" value="2"/>
</dbReference>
<dbReference type="Pfam" id="PF02019">
    <property type="entry name" value="WIF"/>
    <property type="match status" value="2"/>
</dbReference>
<dbReference type="InterPro" id="IPR013309">
    <property type="entry name" value="Wnt-inh"/>
</dbReference>
<dbReference type="PANTHER" id="PTHR14949:SF32">
    <property type="entry name" value="WNT INHIBITORY FACTOR 1"/>
    <property type="match status" value="1"/>
</dbReference>
<dbReference type="InterPro" id="IPR038677">
    <property type="entry name" value="WIF_sf"/>
</dbReference>
<dbReference type="Gene3D" id="2.10.25.10">
    <property type="entry name" value="Laminin"/>
    <property type="match status" value="2"/>
</dbReference>
<dbReference type="InterPro" id="IPR013032">
    <property type="entry name" value="EGF-like_CS"/>
</dbReference>
<comment type="caution">
    <text evidence="17">The sequence shown here is derived from an EMBL/GenBank/DDBJ whole genome shotgun (WGS) entry which is preliminary data.</text>
</comment>
<evidence type="ECO:0000256" key="2">
    <source>
        <dbReference type="ARBA" id="ARBA00004613"/>
    </source>
</evidence>
<proteinExistence type="predicted"/>
<evidence type="ECO:0000259" key="15">
    <source>
        <dbReference type="PROSITE" id="PS50026"/>
    </source>
</evidence>
<accession>A0A9Q0EVB9</accession>
<evidence type="ECO:0000256" key="3">
    <source>
        <dbReference type="ARBA" id="ARBA00013854"/>
    </source>
</evidence>
<dbReference type="InterPro" id="IPR003306">
    <property type="entry name" value="WIF"/>
</dbReference>
<keyword evidence="11" id="KW-0325">Glycoprotein</keyword>
<dbReference type="OrthoDB" id="10266706at2759"/>
<dbReference type="InterPro" id="IPR050969">
    <property type="entry name" value="Dev_Signal_Modulators"/>
</dbReference>
<dbReference type="GO" id="GO:0005576">
    <property type="term" value="C:extracellular region"/>
    <property type="evidence" value="ECO:0007669"/>
    <property type="project" value="UniProtKB-SubCell"/>
</dbReference>
<dbReference type="SMART" id="SM00469">
    <property type="entry name" value="WIF"/>
    <property type="match status" value="2"/>
</dbReference>
<keyword evidence="8 14" id="KW-0732">Signal</keyword>
<name>A0A9Q0EVB9_9TELE</name>
<feature type="disulfide bond" evidence="12">
    <location>
        <begin position="343"/>
        <end position="353"/>
    </location>
</feature>